<feature type="chain" id="PRO_5003189939" description="SEA domain-containing protein" evidence="2">
    <location>
        <begin position="18"/>
        <end position="198"/>
    </location>
</feature>
<feature type="signal peptide" evidence="2">
    <location>
        <begin position="1"/>
        <end position="17"/>
    </location>
</feature>
<dbReference type="AlphaFoldDB" id="E4X3A8"/>
<evidence type="ECO:0000313" key="4">
    <source>
        <dbReference type="Proteomes" id="UP000001307"/>
    </source>
</evidence>
<reference evidence="3" key="1">
    <citation type="journal article" date="2010" name="Science">
        <title>Plasticity of animal genome architecture unmasked by rapid evolution of a pelagic tunicate.</title>
        <authorList>
            <person name="Denoeud F."/>
            <person name="Henriet S."/>
            <person name="Mungpakdee S."/>
            <person name="Aury J.M."/>
            <person name="Da Silva C."/>
            <person name="Brinkmann H."/>
            <person name="Mikhaleva J."/>
            <person name="Olsen L.C."/>
            <person name="Jubin C."/>
            <person name="Canestro C."/>
            <person name="Bouquet J.M."/>
            <person name="Danks G."/>
            <person name="Poulain J."/>
            <person name="Campsteijn C."/>
            <person name="Adamski M."/>
            <person name="Cross I."/>
            <person name="Yadetie F."/>
            <person name="Muffato M."/>
            <person name="Louis A."/>
            <person name="Butcher S."/>
            <person name="Tsagkogeorga G."/>
            <person name="Konrad A."/>
            <person name="Singh S."/>
            <person name="Jensen M.F."/>
            <person name="Cong E.H."/>
            <person name="Eikeseth-Otteraa H."/>
            <person name="Noel B."/>
            <person name="Anthouard V."/>
            <person name="Porcel B.M."/>
            <person name="Kachouri-Lafond R."/>
            <person name="Nishino A."/>
            <person name="Ugolini M."/>
            <person name="Chourrout P."/>
            <person name="Nishida H."/>
            <person name="Aasland R."/>
            <person name="Huzurbazar S."/>
            <person name="Westhof E."/>
            <person name="Delsuc F."/>
            <person name="Lehrach H."/>
            <person name="Reinhardt R."/>
            <person name="Weissenbach J."/>
            <person name="Roy S.W."/>
            <person name="Artiguenave F."/>
            <person name="Postlethwait J.H."/>
            <person name="Manak J.R."/>
            <person name="Thompson E.M."/>
            <person name="Jaillon O."/>
            <person name="Du Pasquier L."/>
            <person name="Boudinot P."/>
            <person name="Liberles D.A."/>
            <person name="Volff J.N."/>
            <person name="Philippe H."/>
            <person name="Lenhard B."/>
            <person name="Roest Crollius H."/>
            <person name="Wincker P."/>
            <person name="Chourrout D."/>
        </authorList>
    </citation>
    <scope>NUCLEOTIDE SEQUENCE [LARGE SCALE GENOMIC DNA]</scope>
</reference>
<gene>
    <name evidence="3" type="ORF">GSOID_T00017749001</name>
</gene>
<evidence type="ECO:0000256" key="2">
    <source>
        <dbReference type="SAM" id="SignalP"/>
    </source>
</evidence>
<feature type="region of interest" description="Disordered" evidence="1">
    <location>
        <begin position="48"/>
        <end position="70"/>
    </location>
</feature>
<dbReference type="EMBL" id="FN653023">
    <property type="protein sequence ID" value="CBY18112.1"/>
    <property type="molecule type" value="Genomic_DNA"/>
</dbReference>
<keyword evidence="4" id="KW-1185">Reference proteome</keyword>
<name>E4X3A8_OIKDI</name>
<keyword evidence="2" id="KW-0732">Signal</keyword>
<accession>E4X3A8</accession>
<evidence type="ECO:0008006" key="5">
    <source>
        <dbReference type="Google" id="ProtNLM"/>
    </source>
</evidence>
<evidence type="ECO:0000256" key="1">
    <source>
        <dbReference type="SAM" id="MobiDB-lite"/>
    </source>
</evidence>
<dbReference type="Proteomes" id="UP000001307">
    <property type="component" value="Unassembled WGS sequence"/>
</dbReference>
<protein>
    <recommendedName>
        <fullName evidence="5">SEA domain-containing protein</fullName>
    </recommendedName>
</protein>
<evidence type="ECO:0000313" key="3">
    <source>
        <dbReference type="EMBL" id="CBY18112.1"/>
    </source>
</evidence>
<dbReference type="InParanoid" id="E4X3A8"/>
<sequence length="198" mass="21654">MRQFVAVLCFLTCEIAGENVQEKNTTFSQEIETTTAIEITTRIAATTAATTTQESLPSSQENNDNTSSSTIEASVQLSLSDLASIGTVSNDEDVLKDIAKEKLYEILSSQTEANDGSNLQRSRFGQEIGLAERFNIVAIVTEIRLVSRRIGSITEEVYEFQVSLVYQSTDSTDDAISNALFGALENSGLTFDLKKLFI</sequence>
<feature type="compositionally biased region" description="Polar residues" evidence="1">
    <location>
        <begin position="53"/>
        <end position="70"/>
    </location>
</feature>
<proteinExistence type="predicted"/>
<organism evidence="3">
    <name type="scientific">Oikopleura dioica</name>
    <name type="common">Tunicate</name>
    <dbReference type="NCBI Taxonomy" id="34765"/>
    <lineage>
        <taxon>Eukaryota</taxon>
        <taxon>Metazoa</taxon>
        <taxon>Chordata</taxon>
        <taxon>Tunicata</taxon>
        <taxon>Appendicularia</taxon>
        <taxon>Copelata</taxon>
        <taxon>Oikopleuridae</taxon>
        <taxon>Oikopleura</taxon>
    </lineage>
</organism>